<evidence type="ECO:0000313" key="2">
    <source>
        <dbReference type="EMBL" id="EMD68322.1"/>
    </source>
</evidence>
<reference evidence="3" key="2">
    <citation type="journal article" date="2013" name="PLoS Genet.">
        <title>Comparative genome structure, secondary metabolite, and effector coding capacity across Cochliobolus pathogens.</title>
        <authorList>
            <person name="Condon B.J."/>
            <person name="Leng Y."/>
            <person name="Wu D."/>
            <person name="Bushley K.E."/>
            <person name="Ohm R.A."/>
            <person name="Otillar R."/>
            <person name="Martin J."/>
            <person name="Schackwitz W."/>
            <person name="Grimwood J."/>
            <person name="MohdZainudin N."/>
            <person name="Xue C."/>
            <person name="Wang R."/>
            <person name="Manning V.A."/>
            <person name="Dhillon B."/>
            <person name="Tu Z.J."/>
            <person name="Steffenson B.J."/>
            <person name="Salamov A."/>
            <person name="Sun H."/>
            <person name="Lowry S."/>
            <person name="LaButti K."/>
            <person name="Han J."/>
            <person name="Copeland A."/>
            <person name="Lindquist E."/>
            <person name="Barry K."/>
            <person name="Schmutz J."/>
            <person name="Baker S.E."/>
            <person name="Ciuffetti L.M."/>
            <person name="Grigoriev I.V."/>
            <person name="Zhong S."/>
            <person name="Turgeon B.G."/>
        </authorList>
    </citation>
    <scope>NUCLEOTIDE SEQUENCE [LARGE SCALE GENOMIC DNA]</scope>
    <source>
        <strain evidence="3">ND90Pr / ATCC 201652</strain>
    </source>
</reference>
<dbReference type="KEGG" id="bsc:COCSADRAFT_271624"/>
<keyword evidence="3" id="KW-1185">Reference proteome</keyword>
<reference evidence="2 3" key="1">
    <citation type="journal article" date="2012" name="PLoS Pathog.">
        <title>Diverse lifestyles and strategies of plant pathogenesis encoded in the genomes of eighteen Dothideomycetes fungi.</title>
        <authorList>
            <person name="Ohm R.A."/>
            <person name="Feau N."/>
            <person name="Henrissat B."/>
            <person name="Schoch C.L."/>
            <person name="Horwitz B.A."/>
            <person name="Barry K.W."/>
            <person name="Condon B.J."/>
            <person name="Copeland A.C."/>
            <person name="Dhillon B."/>
            <person name="Glaser F."/>
            <person name="Hesse C.N."/>
            <person name="Kosti I."/>
            <person name="LaButti K."/>
            <person name="Lindquist E.A."/>
            <person name="Lucas S."/>
            <person name="Salamov A.A."/>
            <person name="Bradshaw R.E."/>
            <person name="Ciuffetti L."/>
            <person name="Hamelin R.C."/>
            <person name="Kema G.H.J."/>
            <person name="Lawrence C."/>
            <person name="Scott J.A."/>
            <person name="Spatafora J.W."/>
            <person name="Turgeon B.G."/>
            <person name="de Wit P.J.G.M."/>
            <person name="Zhong S."/>
            <person name="Goodwin S.B."/>
            <person name="Grigoriev I.V."/>
        </authorList>
    </citation>
    <scope>NUCLEOTIDE SEQUENCE [LARGE SCALE GENOMIC DNA]</scope>
    <source>
        <strain evidence="3">ND90Pr / ATCC 201652</strain>
    </source>
</reference>
<dbReference type="HOGENOM" id="CLU_2196737_0_0_1"/>
<accession>M2THY9</accession>
<evidence type="ECO:0000313" key="3">
    <source>
        <dbReference type="Proteomes" id="UP000016934"/>
    </source>
</evidence>
<evidence type="ECO:0000256" key="1">
    <source>
        <dbReference type="SAM" id="MobiDB-lite"/>
    </source>
</evidence>
<proteinExistence type="predicted"/>
<protein>
    <submittedName>
        <fullName evidence="2">Uncharacterized protein</fullName>
    </submittedName>
</protein>
<dbReference type="EMBL" id="KB445638">
    <property type="protein sequence ID" value="EMD68322.1"/>
    <property type="molecule type" value="Genomic_DNA"/>
</dbReference>
<dbReference type="GeneID" id="19135626"/>
<dbReference type="RefSeq" id="XP_007695961.1">
    <property type="nucleotide sequence ID" value="XM_007697771.1"/>
</dbReference>
<sequence length="108" mass="12404">MLKSLLLESRSARRNVFQSRVRQNSLILVVLFFFLLAVPERSHVVEIEEGEGDLAGLKTPDWVSVHPHLTQTAIASFLHTEHRDNGRVTPQGRIWETSNKQRNYTGIR</sequence>
<gene>
    <name evidence="2" type="ORF">COCSADRAFT_271624</name>
</gene>
<feature type="compositionally biased region" description="Polar residues" evidence="1">
    <location>
        <begin position="96"/>
        <end position="108"/>
    </location>
</feature>
<dbReference type="AlphaFoldDB" id="M2THY9"/>
<feature type="region of interest" description="Disordered" evidence="1">
    <location>
        <begin position="84"/>
        <end position="108"/>
    </location>
</feature>
<organism evidence="2 3">
    <name type="scientific">Cochliobolus sativus (strain ND90Pr / ATCC 201652)</name>
    <name type="common">Common root rot and spot blotch fungus</name>
    <name type="synonym">Bipolaris sorokiniana</name>
    <dbReference type="NCBI Taxonomy" id="665912"/>
    <lineage>
        <taxon>Eukaryota</taxon>
        <taxon>Fungi</taxon>
        <taxon>Dikarya</taxon>
        <taxon>Ascomycota</taxon>
        <taxon>Pezizomycotina</taxon>
        <taxon>Dothideomycetes</taxon>
        <taxon>Pleosporomycetidae</taxon>
        <taxon>Pleosporales</taxon>
        <taxon>Pleosporineae</taxon>
        <taxon>Pleosporaceae</taxon>
        <taxon>Bipolaris</taxon>
    </lineage>
</organism>
<name>M2THY9_COCSN</name>
<dbReference type="Proteomes" id="UP000016934">
    <property type="component" value="Unassembled WGS sequence"/>
</dbReference>